<sequence>MGLCITEIADYICHKIEGYSYVVVTDHKKIIDFCNENN</sequence>
<evidence type="ECO:0000313" key="2">
    <source>
        <dbReference type="Proteomes" id="UP000020773"/>
    </source>
</evidence>
<gene>
    <name evidence="1" type="ORF">M125_3721</name>
</gene>
<dbReference type="AlphaFoldDB" id="A0A015XAA1"/>
<dbReference type="Proteomes" id="UP000020773">
    <property type="component" value="Unassembled WGS sequence"/>
</dbReference>
<dbReference type="PATRIC" id="fig|1339316.3.peg.3526"/>
<comment type="caution">
    <text evidence="1">The sequence shown here is derived from an EMBL/GenBank/DDBJ whole genome shotgun (WGS) entry which is preliminary data.</text>
</comment>
<dbReference type="EMBL" id="JGDB01000236">
    <property type="protein sequence ID" value="EXY89610.1"/>
    <property type="molecule type" value="Genomic_DNA"/>
</dbReference>
<reference evidence="1 2" key="1">
    <citation type="submission" date="2014-02" db="EMBL/GenBank/DDBJ databases">
        <authorList>
            <person name="Sears C."/>
            <person name="Carroll K."/>
            <person name="Sack B.R."/>
            <person name="Qadri F."/>
            <person name="Myers L.L."/>
            <person name="Chung G.-T."/>
            <person name="Escheverria P."/>
            <person name="Fraser C.M."/>
            <person name="Sadzewicz L."/>
            <person name="Shefchek K.A."/>
            <person name="Tallon L."/>
            <person name="Das S.P."/>
            <person name="Daugherty S."/>
            <person name="Mongodin E.F."/>
        </authorList>
    </citation>
    <scope>NUCLEOTIDE SEQUENCE [LARGE SCALE GENOMIC DNA]</scope>
    <source>
        <strain evidence="2">3998T(B)3</strain>
    </source>
</reference>
<evidence type="ECO:0000313" key="1">
    <source>
        <dbReference type="EMBL" id="EXY89610.1"/>
    </source>
</evidence>
<proteinExistence type="predicted"/>
<accession>A0A015XAA1</accession>
<name>A0A015XAA1_BACFG</name>
<organism evidence="1 2">
    <name type="scientific">Bacteroides fragilis str. 3998T(B)3</name>
    <dbReference type="NCBI Taxonomy" id="1339316"/>
    <lineage>
        <taxon>Bacteria</taxon>
        <taxon>Pseudomonadati</taxon>
        <taxon>Bacteroidota</taxon>
        <taxon>Bacteroidia</taxon>
        <taxon>Bacteroidales</taxon>
        <taxon>Bacteroidaceae</taxon>
        <taxon>Bacteroides</taxon>
    </lineage>
</organism>
<protein>
    <submittedName>
        <fullName evidence="1">Putative deoxyoctulonosic acid synthetase domain protein</fullName>
    </submittedName>
</protein>